<dbReference type="InterPro" id="IPR002701">
    <property type="entry name" value="CM_II_prokaryot"/>
</dbReference>
<evidence type="ECO:0000313" key="9">
    <source>
        <dbReference type="Proteomes" id="UP000190667"/>
    </source>
</evidence>
<keyword evidence="4 5" id="KW-0413">Isomerase</keyword>
<dbReference type="EC" id="5.4.99.5" evidence="2 5"/>
<comment type="caution">
    <text evidence="8">The sequence shown here is derived from an EMBL/GenBank/DDBJ whole genome shotgun (WGS) entry which is preliminary data.</text>
</comment>
<evidence type="ECO:0000259" key="7">
    <source>
        <dbReference type="PROSITE" id="PS51168"/>
    </source>
</evidence>
<protein>
    <recommendedName>
        <fullName evidence="2 5">Chorismate mutase</fullName>
        <ecNumber evidence="2 5">5.4.99.5</ecNumber>
    </recommendedName>
</protein>
<keyword evidence="9" id="KW-1185">Reference proteome</keyword>
<feature type="chain" id="PRO_5012978462" description="Chorismate mutase" evidence="6">
    <location>
        <begin position="30"/>
        <end position="186"/>
    </location>
</feature>
<feature type="domain" description="Chorismate mutase" evidence="7">
    <location>
        <begin position="14"/>
        <end position="106"/>
    </location>
</feature>
<evidence type="ECO:0000313" key="8">
    <source>
        <dbReference type="EMBL" id="OON39432.1"/>
    </source>
</evidence>
<dbReference type="RefSeq" id="WP_078003365.1">
    <property type="nucleotide sequence ID" value="NZ_MRUL01000009.1"/>
</dbReference>
<dbReference type="PANTHER" id="PTHR38041">
    <property type="entry name" value="CHORISMATE MUTASE"/>
    <property type="match status" value="1"/>
</dbReference>
<dbReference type="UniPathway" id="UPA00120">
    <property type="reaction ID" value="UER00203"/>
</dbReference>
<dbReference type="EMBL" id="MRUL01000009">
    <property type="protein sequence ID" value="OON39432.1"/>
    <property type="molecule type" value="Genomic_DNA"/>
</dbReference>
<evidence type="ECO:0000256" key="5">
    <source>
        <dbReference type="PIRNR" id="PIRNR026640"/>
    </source>
</evidence>
<dbReference type="NCBIfam" id="TIGR01806">
    <property type="entry name" value="CM_mono2"/>
    <property type="match status" value="1"/>
</dbReference>
<evidence type="ECO:0000256" key="2">
    <source>
        <dbReference type="ARBA" id="ARBA00012404"/>
    </source>
</evidence>
<comment type="function">
    <text evidence="5">Catalyzes the Claisen rearrangement of chorismate to prephenate.</text>
</comment>
<dbReference type="SUPFAM" id="SSF48600">
    <property type="entry name" value="Chorismate mutase II"/>
    <property type="match status" value="1"/>
</dbReference>
<evidence type="ECO:0000256" key="4">
    <source>
        <dbReference type="ARBA" id="ARBA00023235"/>
    </source>
</evidence>
<dbReference type="PROSITE" id="PS51168">
    <property type="entry name" value="CHORISMATE_MUT_2"/>
    <property type="match status" value="1"/>
</dbReference>
<dbReference type="InterPro" id="IPR008240">
    <property type="entry name" value="Chorismate_mutase_periplasmic"/>
</dbReference>
<dbReference type="InterPro" id="IPR036263">
    <property type="entry name" value="Chorismate_II_sf"/>
</dbReference>
<comment type="catalytic activity">
    <reaction evidence="5">
        <text>chorismate = prephenate</text>
        <dbReference type="Rhea" id="RHEA:13897"/>
        <dbReference type="ChEBI" id="CHEBI:29748"/>
        <dbReference type="ChEBI" id="CHEBI:29934"/>
        <dbReference type="EC" id="5.4.99.5"/>
    </reaction>
</comment>
<dbReference type="NCBIfam" id="NF005965">
    <property type="entry name" value="PRK08055.1"/>
    <property type="match status" value="1"/>
</dbReference>
<dbReference type="AlphaFoldDB" id="A0A1S8YKH3"/>
<gene>
    <name evidence="8" type="ORF">BTJ39_14225</name>
</gene>
<dbReference type="GO" id="GO:0004106">
    <property type="term" value="F:chorismate mutase activity"/>
    <property type="evidence" value="ECO:0007669"/>
    <property type="project" value="UniProtKB-EC"/>
</dbReference>
<dbReference type="PANTHER" id="PTHR38041:SF2">
    <property type="entry name" value="SECRETED CHORISMATE MUTASE"/>
    <property type="match status" value="1"/>
</dbReference>
<dbReference type="PIRSF" id="PIRSF026640">
    <property type="entry name" value="Peripl_chor_mut"/>
    <property type="match status" value="1"/>
</dbReference>
<sequence>MQNKPLSFSKRNLFALLLTLICTSLPAYAADSSQPGELINQRLGWMKDVAGSKAANHQPVEDLAQEKKVMASTLQLAQSQGIAPDSIKPFIQAQMDVAKAIQYRYRADWLSTPEKGWHPRPLDEVRTKISQLSTQIVEKIAQDLKAGAGHFPPAEAAFTDSLQQKNLKPADKQLLYKTLIQTHLSQ</sequence>
<dbReference type="InterPro" id="IPR036979">
    <property type="entry name" value="CM_dom_sf"/>
</dbReference>
<name>A0A1S8YKH3_9GAMM</name>
<dbReference type="GO" id="GO:0046417">
    <property type="term" value="P:chorismate metabolic process"/>
    <property type="evidence" value="ECO:0007669"/>
    <property type="project" value="InterPro"/>
</dbReference>
<organism evidence="8 9">
    <name type="scientific">Izhakiella australiensis</name>
    <dbReference type="NCBI Taxonomy" id="1926881"/>
    <lineage>
        <taxon>Bacteria</taxon>
        <taxon>Pseudomonadati</taxon>
        <taxon>Pseudomonadota</taxon>
        <taxon>Gammaproteobacteria</taxon>
        <taxon>Enterobacterales</taxon>
        <taxon>Erwiniaceae</taxon>
        <taxon>Izhakiella</taxon>
    </lineage>
</organism>
<dbReference type="STRING" id="1926881.BTJ39_14225"/>
<dbReference type="Proteomes" id="UP000190667">
    <property type="component" value="Unassembled WGS sequence"/>
</dbReference>
<evidence type="ECO:0000256" key="1">
    <source>
        <dbReference type="ARBA" id="ARBA00004817"/>
    </source>
</evidence>
<reference evidence="8 9" key="1">
    <citation type="submission" date="2016-12" db="EMBL/GenBank/DDBJ databases">
        <title>Izhakiella australiana sp. nov. of genus Izhakiella isolated from Australian desert.</title>
        <authorList>
            <person name="Ji M."/>
        </authorList>
    </citation>
    <scope>NUCLEOTIDE SEQUENCE [LARGE SCALE GENOMIC DNA]</scope>
    <source>
        <strain evidence="8 9">D4N98</strain>
    </source>
</reference>
<keyword evidence="3 6" id="KW-0732">Signal</keyword>
<dbReference type="SMART" id="SM00830">
    <property type="entry name" value="CM_2"/>
    <property type="match status" value="1"/>
</dbReference>
<dbReference type="InterPro" id="IPR051331">
    <property type="entry name" value="Chorismate_mutase-related"/>
</dbReference>
<proteinExistence type="predicted"/>
<dbReference type="GO" id="GO:0009697">
    <property type="term" value="P:salicylic acid biosynthetic process"/>
    <property type="evidence" value="ECO:0007669"/>
    <property type="project" value="TreeGrafter"/>
</dbReference>
<feature type="signal peptide" evidence="6">
    <location>
        <begin position="1"/>
        <end position="29"/>
    </location>
</feature>
<evidence type="ECO:0000256" key="3">
    <source>
        <dbReference type="ARBA" id="ARBA00022729"/>
    </source>
</evidence>
<comment type="pathway">
    <text evidence="1 5">Metabolic intermediate biosynthesis; prephenate biosynthesis; prephenate from chorismate: step 1/1.</text>
</comment>
<dbReference type="Gene3D" id="1.20.59.10">
    <property type="entry name" value="Chorismate mutase"/>
    <property type="match status" value="1"/>
</dbReference>
<dbReference type="Pfam" id="PF01817">
    <property type="entry name" value="CM_2"/>
    <property type="match status" value="1"/>
</dbReference>
<evidence type="ECO:0000256" key="6">
    <source>
        <dbReference type="SAM" id="SignalP"/>
    </source>
</evidence>
<accession>A0A1S8YKH3</accession>
<dbReference type="OrthoDB" id="8445094at2"/>